<evidence type="ECO:0000256" key="1">
    <source>
        <dbReference type="SAM" id="Phobius"/>
    </source>
</evidence>
<dbReference type="Proteomes" id="UP001254608">
    <property type="component" value="Unassembled WGS sequence"/>
</dbReference>
<reference evidence="2 3" key="1">
    <citation type="submission" date="2023-09" db="EMBL/GenBank/DDBJ databases">
        <authorList>
            <person name="Rey-Velasco X."/>
        </authorList>
    </citation>
    <scope>NUCLEOTIDE SEQUENCE [LARGE SCALE GENOMIC DNA]</scope>
    <source>
        <strain evidence="2 3">W345</strain>
    </source>
</reference>
<keyword evidence="1" id="KW-0812">Transmembrane</keyword>
<comment type="caution">
    <text evidence="2">The sequence shown here is derived from an EMBL/GenBank/DDBJ whole genome shotgun (WGS) entry which is preliminary data.</text>
</comment>
<keyword evidence="1" id="KW-0472">Membrane</keyword>
<proteinExistence type="predicted"/>
<dbReference type="Pfam" id="PF04306">
    <property type="entry name" value="DUF456"/>
    <property type="match status" value="1"/>
</dbReference>
<name>A0ABU2WFP3_9GAMM</name>
<gene>
    <name evidence="2" type="ORF">RM530_03050</name>
</gene>
<feature type="transmembrane region" description="Helical" evidence="1">
    <location>
        <begin position="135"/>
        <end position="162"/>
    </location>
</feature>
<feature type="transmembrane region" description="Helical" evidence="1">
    <location>
        <begin position="56"/>
        <end position="77"/>
    </location>
</feature>
<feature type="transmembrane region" description="Helical" evidence="1">
    <location>
        <begin position="89"/>
        <end position="115"/>
    </location>
</feature>
<dbReference type="PANTHER" id="PTHR39165:SF1">
    <property type="entry name" value="DUF456 DOMAIN-CONTAINING PROTEIN"/>
    <property type="match status" value="1"/>
</dbReference>
<evidence type="ECO:0000313" key="3">
    <source>
        <dbReference type="Proteomes" id="UP001254608"/>
    </source>
</evidence>
<dbReference type="EMBL" id="JAVRIC010000003">
    <property type="protein sequence ID" value="MDT0496345.1"/>
    <property type="molecule type" value="Genomic_DNA"/>
</dbReference>
<keyword evidence="1" id="KW-1133">Transmembrane helix</keyword>
<sequence length="163" mass="16820">MEFVPILWWGLAVLLIGGGLVGTIYPLLPGVPMIFIGMWIGAWVDGYARVGTKTLVFLGVLTAFSVILDFIASALGARRVGASRQAVTGALIGSIAGMFFGLPGLLIGPFVGAVVGELVARGGLSQAMNVGVATWIGLLLGALAKLAISLVMIGVFVSVFLLY</sequence>
<organism evidence="2 3">
    <name type="scientific">Banduia mediterranea</name>
    <dbReference type="NCBI Taxonomy" id="3075609"/>
    <lineage>
        <taxon>Bacteria</taxon>
        <taxon>Pseudomonadati</taxon>
        <taxon>Pseudomonadota</taxon>
        <taxon>Gammaproteobacteria</taxon>
        <taxon>Nevskiales</taxon>
        <taxon>Algiphilaceae</taxon>
        <taxon>Banduia</taxon>
    </lineage>
</organism>
<feature type="transmembrane region" description="Helical" evidence="1">
    <location>
        <begin position="6"/>
        <end position="28"/>
    </location>
</feature>
<dbReference type="RefSeq" id="WP_311363738.1">
    <property type="nucleotide sequence ID" value="NZ_JAVRIC010000003.1"/>
</dbReference>
<accession>A0ABU2WFP3</accession>
<keyword evidence="3" id="KW-1185">Reference proteome</keyword>
<dbReference type="InterPro" id="IPR007403">
    <property type="entry name" value="DUF456"/>
</dbReference>
<protein>
    <submittedName>
        <fullName evidence="2">DUF456 family protein</fullName>
    </submittedName>
</protein>
<dbReference type="PANTHER" id="PTHR39165">
    <property type="entry name" value="IG HYPOTHETICAL 17883"/>
    <property type="match status" value="1"/>
</dbReference>
<evidence type="ECO:0000313" key="2">
    <source>
        <dbReference type="EMBL" id="MDT0496345.1"/>
    </source>
</evidence>